<evidence type="ECO:0000313" key="2">
    <source>
        <dbReference type="Proteomes" id="UP000241222"/>
    </source>
</evidence>
<dbReference type="InterPro" id="IPR046160">
    <property type="entry name" value="DUF6162"/>
</dbReference>
<dbReference type="Pfam" id="PF19659">
    <property type="entry name" value="DUF6162"/>
    <property type="match status" value="1"/>
</dbReference>
<proteinExistence type="predicted"/>
<evidence type="ECO:0000313" key="1">
    <source>
        <dbReference type="EMBL" id="PSU36493.1"/>
    </source>
</evidence>
<reference evidence="1 2" key="1">
    <citation type="submission" date="2018-03" db="EMBL/GenBank/DDBJ databases">
        <title>Whole genome sequencing of Histamine producing bacteria.</title>
        <authorList>
            <person name="Butler K."/>
        </authorList>
    </citation>
    <scope>NUCLEOTIDE SEQUENCE [LARGE SCALE GENOMIC DNA]</scope>
    <source>
        <strain evidence="1 2">JCM 13586</strain>
    </source>
</reference>
<gene>
    <name evidence="1" type="ORF">C9I99_03445</name>
</gene>
<dbReference type="OrthoDB" id="95459at2"/>
<accession>A0A2T3J5C3</accession>
<dbReference type="Proteomes" id="UP000241222">
    <property type="component" value="Unassembled WGS sequence"/>
</dbReference>
<sequence>MALAIAVILAVAYFALPYHQSGGSKQELPAHQVSVKDLDPEDLAMVAELRLAHEEIRNLRQDNQDNLDESAKQISNHFWPSIEELASLWLAPFVKDKSWEHKGRHYWQHLSNGVYLGVPQRPGTAKPLLLISQHVEPVIWFNPTSDLTSDSTFENRAFERPATFSSSALIDAGWIQVSFDENAQHHLH</sequence>
<protein>
    <submittedName>
        <fullName evidence="1">Uncharacterized protein</fullName>
    </submittedName>
</protein>
<dbReference type="EMBL" id="PYMH01000001">
    <property type="protein sequence ID" value="PSU36493.1"/>
    <property type="molecule type" value="Genomic_DNA"/>
</dbReference>
<name>A0A2T3J5C3_9GAMM</name>
<keyword evidence="2" id="KW-1185">Reference proteome</keyword>
<organism evidence="1 2">
    <name type="scientific">Photobacterium lutimaris</name>
    <dbReference type="NCBI Taxonomy" id="388278"/>
    <lineage>
        <taxon>Bacteria</taxon>
        <taxon>Pseudomonadati</taxon>
        <taxon>Pseudomonadota</taxon>
        <taxon>Gammaproteobacteria</taxon>
        <taxon>Vibrionales</taxon>
        <taxon>Vibrionaceae</taxon>
        <taxon>Photobacterium</taxon>
    </lineage>
</organism>
<dbReference type="AlphaFoldDB" id="A0A2T3J5C3"/>
<comment type="caution">
    <text evidence="1">The sequence shown here is derived from an EMBL/GenBank/DDBJ whole genome shotgun (WGS) entry which is preliminary data.</text>
</comment>